<reference evidence="3" key="1">
    <citation type="submission" date="2022-08" db="EMBL/GenBank/DDBJ databases">
        <title>A Global Phylogenomic Analysis of the Shiitake Genus Lentinula.</title>
        <authorList>
            <consortium name="DOE Joint Genome Institute"/>
            <person name="Sierra-Patev S."/>
            <person name="Min B."/>
            <person name="Naranjo-Ortiz M."/>
            <person name="Looney B."/>
            <person name="Konkel Z."/>
            <person name="Slot J.C."/>
            <person name="Sakamoto Y."/>
            <person name="Steenwyk J.L."/>
            <person name="Rokas A."/>
            <person name="Carro J."/>
            <person name="Camarero S."/>
            <person name="Ferreira P."/>
            <person name="Molpeceres G."/>
            <person name="Ruiz-Duenas F.J."/>
            <person name="Serrano A."/>
            <person name="Henrissat B."/>
            <person name="Drula E."/>
            <person name="Hughes K.W."/>
            <person name="Mata J.L."/>
            <person name="Ishikawa N.K."/>
            <person name="Vargas-Isla R."/>
            <person name="Ushijima S."/>
            <person name="Smith C.A."/>
            <person name="Ahrendt S."/>
            <person name="Andreopoulos W."/>
            <person name="He G."/>
            <person name="Labutti K."/>
            <person name="Lipzen A."/>
            <person name="Ng V."/>
            <person name="Riley R."/>
            <person name="Sandor L."/>
            <person name="Barry K."/>
            <person name="Martinez A.T."/>
            <person name="Xiao Y."/>
            <person name="Gibbons J.G."/>
            <person name="Terashima K."/>
            <person name="Grigoriev I.V."/>
            <person name="Hibbett D.S."/>
        </authorList>
    </citation>
    <scope>NUCLEOTIDE SEQUENCE</scope>
    <source>
        <strain evidence="3">JLM2183</strain>
    </source>
</reference>
<dbReference type="EMBL" id="JAOTPV010000037">
    <property type="protein sequence ID" value="KAJ4468120.1"/>
    <property type="molecule type" value="Genomic_DNA"/>
</dbReference>
<dbReference type="InterPro" id="IPR050452">
    <property type="entry name" value="Metacaspase"/>
</dbReference>
<dbReference type="PANTHER" id="PTHR48104:SF30">
    <property type="entry name" value="METACASPASE-1"/>
    <property type="match status" value="1"/>
</dbReference>
<dbReference type="Proteomes" id="UP001150266">
    <property type="component" value="Unassembled WGS sequence"/>
</dbReference>
<evidence type="ECO:0000313" key="3">
    <source>
        <dbReference type="EMBL" id="KAJ4468120.1"/>
    </source>
</evidence>
<name>A0A9W9DFK5_9AGAR</name>
<dbReference type="InterPro" id="IPR011600">
    <property type="entry name" value="Pept_C14_caspase"/>
</dbReference>
<comment type="caution">
    <text evidence="3">The sequence shown here is derived from an EMBL/GenBank/DDBJ whole genome shotgun (WGS) entry which is preliminary data.</text>
</comment>
<dbReference type="AlphaFoldDB" id="A0A9W9DFK5"/>
<evidence type="ECO:0000259" key="2">
    <source>
        <dbReference type="Pfam" id="PF00656"/>
    </source>
</evidence>
<dbReference type="GO" id="GO:0006508">
    <property type="term" value="P:proteolysis"/>
    <property type="evidence" value="ECO:0007669"/>
    <property type="project" value="InterPro"/>
</dbReference>
<evidence type="ECO:0000313" key="4">
    <source>
        <dbReference type="Proteomes" id="UP001150266"/>
    </source>
</evidence>
<accession>A0A9W9DFK5</accession>
<dbReference type="GO" id="GO:0004197">
    <property type="term" value="F:cysteine-type endopeptidase activity"/>
    <property type="evidence" value="ECO:0007669"/>
    <property type="project" value="InterPro"/>
</dbReference>
<dbReference type="Pfam" id="PF00656">
    <property type="entry name" value="Peptidase_C14"/>
    <property type="match status" value="1"/>
</dbReference>
<evidence type="ECO:0000256" key="1">
    <source>
        <dbReference type="ARBA" id="ARBA00009005"/>
    </source>
</evidence>
<feature type="domain" description="Peptidase C14 caspase" evidence="2">
    <location>
        <begin position="5"/>
        <end position="260"/>
    </location>
</feature>
<dbReference type="Gene3D" id="3.40.50.1460">
    <property type="match status" value="1"/>
</dbReference>
<dbReference type="GO" id="GO:0005737">
    <property type="term" value="C:cytoplasm"/>
    <property type="evidence" value="ECO:0007669"/>
    <property type="project" value="TreeGrafter"/>
</dbReference>
<dbReference type="PANTHER" id="PTHR48104">
    <property type="entry name" value="METACASPASE-4"/>
    <property type="match status" value="1"/>
</dbReference>
<organism evidence="3 4">
    <name type="scientific">Lentinula aciculospora</name>
    <dbReference type="NCBI Taxonomy" id="153920"/>
    <lineage>
        <taxon>Eukaryota</taxon>
        <taxon>Fungi</taxon>
        <taxon>Dikarya</taxon>
        <taxon>Basidiomycota</taxon>
        <taxon>Agaricomycotina</taxon>
        <taxon>Agaricomycetes</taxon>
        <taxon>Agaricomycetidae</taxon>
        <taxon>Agaricales</taxon>
        <taxon>Marasmiineae</taxon>
        <taxon>Omphalotaceae</taxon>
        <taxon>Lentinula</taxon>
    </lineage>
</organism>
<proteinExistence type="inferred from homology"/>
<sequence>MGSRVYAVIVGIDQYKSGDIWNLEACVDDAKSMKRWLVDDLGVPKHQIAMLINERATKQNIEVTLNTHLLNNSKIEKGDAILIYFAGHGSTLKAPHDWLLEKNLRCNVEVLCTYDHDTKRPEGRIAGISARAMHTFIHELSKLKGNNVTLMLDSCFTSPPPHSRDRSCIRWTSTSKAVSEDLYHGQHLCPRLQKRNESFYSRHWTTHTVITACKPGATAFEGKEGGRLTSAFLETVRSVALHDTSFSNLLEQVRRRMGEGQSLHCSGVKPEVRLFGAIPFIQDHGSFTPVQFHLRKGVRIELGSLHGIEKGGELSLHAHNCVGSRNPAIASIIVQQVYPTWCLGRTKSSSFLPKHCWARVPHNRGLSNYRLRKVFRAMLHSAVLHKSLSRPASRSVSISDIKNSTTRSELIETAEAILASKPLLAPLMK</sequence>
<gene>
    <name evidence="3" type="ORF">J3R30DRAFT_1675082</name>
</gene>
<dbReference type="OrthoDB" id="3223806at2759"/>
<comment type="similarity">
    <text evidence="1">Belongs to the peptidase C14B family.</text>
</comment>
<keyword evidence="4" id="KW-1185">Reference proteome</keyword>
<protein>
    <recommendedName>
        <fullName evidence="2">Peptidase C14 caspase domain-containing protein</fullName>
    </recommendedName>
</protein>